<dbReference type="PANTHER" id="PTHR13230">
    <property type="entry name" value="GENERAL TRANSCRIPTION FACTOR IIIC, POLYPEPTIDE 5"/>
    <property type="match status" value="1"/>
</dbReference>
<sequence length="187" mass="21881">MKSFAARCIAAACFHSNHTDPKASGLGKVPQRAQIVGDGRRRLQHRWDDICAFRVFPYKCQISLQLCELKDDYIQQEIRKPSKEEACNSATGWFSFHTLDCLRRCIDVRLCQLPLIRVLIQADNVSEITCKSSLAIFHSVQQGWMKYKMIDLGEYEIYDQYNDDSYSEDRRLLERLIYLSEECIWKN</sequence>
<protein>
    <submittedName>
        <fullName evidence="1">Uncharacterized protein</fullName>
    </submittedName>
</protein>
<organism evidence="1 2">
    <name type="scientific">Datura stramonium</name>
    <name type="common">Jimsonweed</name>
    <name type="synonym">Common thornapple</name>
    <dbReference type="NCBI Taxonomy" id="4076"/>
    <lineage>
        <taxon>Eukaryota</taxon>
        <taxon>Viridiplantae</taxon>
        <taxon>Streptophyta</taxon>
        <taxon>Embryophyta</taxon>
        <taxon>Tracheophyta</taxon>
        <taxon>Spermatophyta</taxon>
        <taxon>Magnoliopsida</taxon>
        <taxon>eudicotyledons</taxon>
        <taxon>Gunneridae</taxon>
        <taxon>Pentapetalae</taxon>
        <taxon>asterids</taxon>
        <taxon>lamiids</taxon>
        <taxon>Solanales</taxon>
        <taxon>Solanaceae</taxon>
        <taxon>Solanoideae</taxon>
        <taxon>Datureae</taxon>
        <taxon>Datura</taxon>
    </lineage>
</organism>
<dbReference type="PANTHER" id="PTHR13230:SF5">
    <property type="entry name" value="GENERAL TRANSCRIPTION FACTOR 3C POLYPEPTIDE 5"/>
    <property type="match status" value="1"/>
</dbReference>
<gene>
    <name evidence="1" type="ORF">HAX54_003790</name>
</gene>
<dbReference type="EMBL" id="JACEIK010011728">
    <property type="protein sequence ID" value="MCE3215854.1"/>
    <property type="molecule type" value="Genomic_DNA"/>
</dbReference>
<proteinExistence type="predicted"/>
<dbReference type="InterPro" id="IPR040454">
    <property type="entry name" value="TF_IIIC_Tfc1/Sfc1"/>
</dbReference>
<reference evidence="1 2" key="1">
    <citation type="journal article" date="2021" name="BMC Genomics">
        <title>Datura genome reveals duplications of psychoactive alkaloid biosynthetic genes and high mutation rate following tissue culture.</title>
        <authorList>
            <person name="Rajewski A."/>
            <person name="Carter-House D."/>
            <person name="Stajich J."/>
            <person name="Litt A."/>
        </authorList>
    </citation>
    <scope>NUCLEOTIDE SEQUENCE [LARGE SCALE GENOMIC DNA]</scope>
    <source>
        <strain evidence="1">AR-01</strain>
    </source>
</reference>
<evidence type="ECO:0000313" key="1">
    <source>
        <dbReference type="EMBL" id="MCE3215854.1"/>
    </source>
</evidence>
<comment type="caution">
    <text evidence="1">The sequence shown here is derived from an EMBL/GenBank/DDBJ whole genome shotgun (WGS) entry which is preliminary data.</text>
</comment>
<dbReference type="Proteomes" id="UP000823775">
    <property type="component" value="Unassembled WGS sequence"/>
</dbReference>
<keyword evidence="2" id="KW-1185">Reference proteome</keyword>
<name>A0ABS8WSE9_DATST</name>
<accession>A0ABS8WSE9</accession>
<evidence type="ECO:0000313" key="2">
    <source>
        <dbReference type="Proteomes" id="UP000823775"/>
    </source>
</evidence>